<dbReference type="PIRSF" id="PIRSF004846">
    <property type="entry name" value="ModA"/>
    <property type="match status" value="1"/>
</dbReference>
<dbReference type="InterPro" id="IPR041879">
    <property type="entry name" value="YvgL-like_PBP2"/>
</dbReference>
<dbReference type="Proteomes" id="UP000824229">
    <property type="component" value="Unassembled WGS sequence"/>
</dbReference>
<dbReference type="GO" id="GO:0030973">
    <property type="term" value="F:molybdate ion binding"/>
    <property type="evidence" value="ECO:0007669"/>
    <property type="project" value="UniProtKB-ARBA"/>
</dbReference>
<feature type="binding site" evidence="5">
    <location>
        <position position="193"/>
    </location>
    <ligand>
        <name>molybdate</name>
        <dbReference type="ChEBI" id="CHEBI:36264"/>
    </ligand>
</feature>
<dbReference type="PANTHER" id="PTHR30632">
    <property type="entry name" value="MOLYBDATE-BINDING PERIPLASMIC PROTEIN"/>
    <property type="match status" value="1"/>
</dbReference>
<keyword evidence="2 5" id="KW-0500">Molybdenum</keyword>
<organism evidence="7 8">
    <name type="scientific">Candidatus Cellulosilyticum pullistercoris</name>
    <dbReference type="NCBI Taxonomy" id="2838521"/>
    <lineage>
        <taxon>Bacteria</taxon>
        <taxon>Bacillati</taxon>
        <taxon>Bacillota</taxon>
        <taxon>Clostridia</taxon>
        <taxon>Lachnospirales</taxon>
        <taxon>Cellulosilyticaceae</taxon>
        <taxon>Cellulosilyticum</taxon>
    </lineage>
</organism>
<dbReference type="AlphaFoldDB" id="A0A9E2KBQ3"/>
<dbReference type="Gene3D" id="3.40.190.10">
    <property type="entry name" value="Periplasmic binding protein-like II"/>
    <property type="match status" value="2"/>
</dbReference>
<dbReference type="SUPFAM" id="SSF53850">
    <property type="entry name" value="Periplasmic binding protein-like II"/>
    <property type="match status" value="1"/>
</dbReference>
<protein>
    <submittedName>
        <fullName evidence="7">Molybdate ABC transporter substrate-binding protein</fullName>
    </submittedName>
</protein>
<keyword evidence="3 5" id="KW-0479">Metal-binding</keyword>
<reference evidence="7" key="1">
    <citation type="journal article" date="2021" name="PeerJ">
        <title>Extensive microbial diversity within the chicken gut microbiome revealed by metagenomics and culture.</title>
        <authorList>
            <person name="Gilroy R."/>
            <person name="Ravi A."/>
            <person name="Getino M."/>
            <person name="Pursley I."/>
            <person name="Horton D.L."/>
            <person name="Alikhan N.F."/>
            <person name="Baker D."/>
            <person name="Gharbi K."/>
            <person name="Hall N."/>
            <person name="Watson M."/>
            <person name="Adriaenssens E.M."/>
            <person name="Foster-Nyarko E."/>
            <person name="Jarju S."/>
            <person name="Secka A."/>
            <person name="Antonio M."/>
            <person name="Oren A."/>
            <person name="Chaudhuri R.R."/>
            <person name="La Ragione R."/>
            <person name="Hildebrand F."/>
            <person name="Pallen M.J."/>
        </authorList>
    </citation>
    <scope>NUCLEOTIDE SEQUENCE</scope>
    <source>
        <strain evidence="7">B5-657</strain>
    </source>
</reference>
<dbReference type="NCBIfam" id="TIGR01256">
    <property type="entry name" value="modA"/>
    <property type="match status" value="1"/>
</dbReference>
<dbReference type="InterPro" id="IPR005950">
    <property type="entry name" value="ModA"/>
</dbReference>
<proteinExistence type="inferred from homology"/>
<dbReference type="CDD" id="cd13537">
    <property type="entry name" value="PBP2_YvgL_like"/>
    <property type="match status" value="1"/>
</dbReference>
<dbReference type="FunFam" id="3.40.190.10:FF:000035">
    <property type="entry name" value="Molybdate ABC transporter substrate-binding protein"/>
    <property type="match status" value="1"/>
</dbReference>
<dbReference type="PANTHER" id="PTHR30632:SF0">
    <property type="entry name" value="SULFATE-BINDING PROTEIN"/>
    <property type="match status" value="1"/>
</dbReference>
<dbReference type="GO" id="GO:1901359">
    <property type="term" value="F:tungstate binding"/>
    <property type="evidence" value="ECO:0007669"/>
    <property type="project" value="UniProtKB-ARBA"/>
</dbReference>
<dbReference type="InterPro" id="IPR050682">
    <property type="entry name" value="ModA/WtpA"/>
</dbReference>
<comment type="caution">
    <text evidence="7">The sequence shown here is derived from an EMBL/GenBank/DDBJ whole genome shotgun (WGS) entry which is preliminary data.</text>
</comment>
<evidence type="ECO:0000256" key="2">
    <source>
        <dbReference type="ARBA" id="ARBA00022505"/>
    </source>
</evidence>
<reference evidence="7" key="2">
    <citation type="submission" date="2021-04" db="EMBL/GenBank/DDBJ databases">
        <authorList>
            <person name="Gilroy R."/>
        </authorList>
    </citation>
    <scope>NUCLEOTIDE SEQUENCE</scope>
    <source>
        <strain evidence="7">B5-657</strain>
    </source>
</reference>
<evidence type="ECO:0000256" key="1">
    <source>
        <dbReference type="ARBA" id="ARBA00009175"/>
    </source>
</evidence>
<feature type="binding site" evidence="5">
    <location>
        <position position="175"/>
    </location>
    <ligand>
        <name>molybdate</name>
        <dbReference type="ChEBI" id="CHEBI:36264"/>
    </ligand>
</feature>
<dbReference type="GO" id="GO:0046872">
    <property type="term" value="F:metal ion binding"/>
    <property type="evidence" value="ECO:0007669"/>
    <property type="project" value="UniProtKB-KW"/>
</dbReference>
<gene>
    <name evidence="7" type="primary">modA</name>
    <name evidence="7" type="ORF">H9872_02725</name>
</gene>
<dbReference type="Pfam" id="PF13531">
    <property type="entry name" value="SBP_bac_11"/>
    <property type="match status" value="1"/>
</dbReference>
<comment type="similarity">
    <text evidence="1">Belongs to the bacterial solute-binding protein ModA family.</text>
</comment>
<evidence type="ECO:0000256" key="3">
    <source>
        <dbReference type="ARBA" id="ARBA00022723"/>
    </source>
</evidence>
<feature type="chain" id="PRO_5038997618" evidence="6">
    <location>
        <begin position="26"/>
        <end position="259"/>
    </location>
</feature>
<accession>A0A9E2KBQ3</accession>
<evidence type="ECO:0000256" key="4">
    <source>
        <dbReference type="ARBA" id="ARBA00022729"/>
    </source>
</evidence>
<dbReference type="PROSITE" id="PS51257">
    <property type="entry name" value="PROKAR_LIPOPROTEIN"/>
    <property type="match status" value="1"/>
</dbReference>
<evidence type="ECO:0000313" key="8">
    <source>
        <dbReference type="Proteomes" id="UP000824229"/>
    </source>
</evidence>
<feature type="binding site" evidence="5">
    <location>
        <position position="67"/>
    </location>
    <ligand>
        <name>molybdate</name>
        <dbReference type="ChEBI" id="CHEBI:36264"/>
    </ligand>
</feature>
<keyword evidence="4 6" id="KW-0732">Signal</keyword>
<evidence type="ECO:0000313" key="7">
    <source>
        <dbReference type="EMBL" id="MBU3803661.1"/>
    </source>
</evidence>
<evidence type="ECO:0000256" key="6">
    <source>
        <dbReference type="SAM" id="SignalP"/>
    </source>
</evidence>
<feature type="binding site" evidence="5">
    <location>
        <position position="39"/>
    </location>
    <ligand>
        <name>molybdate</name>
        <dbReference type="ChEBI" id="CHEBI:36264"/>
    </ligand>
</feature>
<sequence length="259" mass="28475">MKKLWKLIGVSLLLLTIGCSSNQTATNTQTELTLSVAASLTDCMEEIQKAFQDQYPHISLQFNFGASGTLQQQIEQGAPVDLFFSAGTKQMNALVEKGLVDKEAVKEMLCNKLVLIKPSTSNEILSFNDLKDEKVKKIAVGEPGSVPVGQYTMEVFDYFDIMSQVENKLVYAKDVREVLSWVETGNVDAGIVYETDAKISEAVTICDTADEKAYSPVIYPVAMINTTAHADEVKLLIDFLETDAAKAIFENYGFTVVAD</sequence>
<evidence type="ECO:0000256" key="5">
    <source>
        <dbReference type="PIRSR" id="PIRSR004846-1"/>
    </source>
</evidence>
<feature type="signal peptide" evidence="6">
    <location>
        <begin position="1"/>
        <end position="25"/>
    </location>
</feature>
<name>A0A9E2KBQ3_9FIRM</name>
<dbReference type="EMBL" id="JAHLFQ010000053">
    <property type="protein sequence ID" value="MBU3803661.1"/>
    <property type="molecule type" value="Genomic_DNA"/>
</dbReference>
<dbReference type="GO" id="GO:0015689">
    <property type="term" value="P:molybdate ion transport"/>
    <property type="evidence" value="ECO:0007669"/>
    <property type="project" value="InterPro"/>
</dbReference>